<keyword evidence="2" id="KW-1185">Reference proteome</keyword>
<dbReference type="Gene3D" id="1.20.120.1490">
    <property type="match status" value="1"/>
</dbReference>
<sequence>MRRKWLGIALFASVLLNLFLGGLMAGQHLGRDRLDWDAVSISPGNILRMLPGDRAEEIRAQMRVRREELRGRYRAMGEAREGLRETLFAETVDQEKAAAAAGVLEARMAETQQAVHATVFDMVRLMTPEERARISAELEARRERLMERVRERAEERGERKGS</sequence>
<evidence type="ECO:0000313" key="2">
    <source>
        <dbReference type="Proteomes" id="UP001055804"/>
    </source>
</evidence>
<reference evidence="1" key="1">
    <citation type="submission" date="2022-06" db="EMBL/GenBank/DDBJ databases">
        <title>Isolation and Genomics of Futiania mangrovii gen. nov., sp. nov., a Rare and Metabolically-versatile member in the Class Alphaproteobacteria.</title>
        <authorList>
            <person name="Liu L."/>
            <person name="Huang W.-C."/>
            <person name="Pan J."/>
            <person name="Li J."/>
            <person name="Huang Y."/>
            <person name="Du H."/>
            <person name="Liu Y."/>
            <person name="Li M."/>
        </authorList>
    </citation>
    <scope>NUCLEOTIDE SEQUENCE</scope>
    <source>
        <strain evidence="1">FT118</strain>
    </source>
</reference>
<name>A0A9J6P8C6_9PROT</name>
<protein>
    <submittedName>
        <fullName evidence="1">Periplasmic heavy metal sensor</fullName>
    </submittedName>
</protein>
<accession>A0A9J6P8C6</accession>
<dbReference type="EMBL" id="JAMZFT010000001">
    <property type="protein sequence ID" value="MCP1335884.1"/>
    <property type="molecule type" value="Genomic_DNA"/>
</dbReference>
<evidence type="ECO:0000313" key="1">
    <source>
        <dbReference type="EMBL" id="MCP1335884.1"/>
    </source>
</evidence>
<gene>
    <name evidence="1" type="ORF">NJQ99_05635</name>
</gene>
<proteinExistence type="predicted"/>
<dbReference type="InterPro" id="IPR025961">
    <property type="entry name" value="Metal_resist"/>
</dbReference>
<dbReference type="Pfam" id="PF13801">
    <property type="entry name" value="Metal_resist"/>
    <property type="match status" value="1"/>
</dbReference>
<dbReference type="Proteomes" id="UP001055804">
    <property type="component" value="Unassembled WGS sequence"/>
</dbReference>
<dbReference type="RefSeq" id="WP_269331811.1">
    <property type="nucleotide sequence ID" value="NZ_JAMZFT010000001.1"/>
</dbReference>
<dbReference type="AlphaFoldDB" id="A0A9J6P8C6"/>
<organism evidence="1 2">
    <name type="scientific">Futiania mangrovi</name>
    <dbReference type="NCBI Taxonomy" id="2959716"/>
    <lineage>
        <taxon>Bacteria</taxon>
        <taxon>Pseudomonadati</taxon>
        <taxon>Pseudomonadota</taxon>
        <taxon>Alphaproteobacteria</taxon>
        <taxon>Futianiales</taxon>
        <taxon>Futianiaceae</taxon>
        <taxon>Futiania</taxon>
    </lineage>
</organism>
<comment type="caution">
    <text evidence="1">The sequence shown here is derived from an EMBL/GenBank/DDBJ whole genome shotgun (WGS) entry which is preliminary data.</text>
</comment>